<dbReference type="PROSITE" id="PS50005">
    <property type="entry name" value="TPR"/>
    <property type="match status" value="1"/>
</dbReference>
<dbReference type="PANTHER" id="PTHR12558">
    <property type="entry name" value="CELL DIVISION CYCLE 16,23,27"/>
    <property type="match status" value="1"/>
</dbReference>
<dbReference type="SMART" id="SM00028">
    <property type="entry name" value="TPR"/>
    <property type="match status" value="2"/>
</dbReference>
<keyword evidence="1" id="KW-0802">TPR repeat</keyword>
<dbReference type="Gene3D" id="1.25.40.10">
    <property type="entry name" value="Tetratricopeptide repeat domain"/>
    <property type="match status" value="2"/>
</dbReference>
<dbReference type="Proteomes" id="UP000185783">
    <property type="component" value="Unassembled WGS sequence"/>
</dbReference>
<name>A0A1U7JHF9_9HYPH</name>
<dbReference type="STRING" id="197461.A3843_07075"/>
<protein>
    <submittedName>
        <fullName evidence="2">Pilus assembly protein TadD</fullName>
    </submittedName>
</protein>
<evidence type="ECO:0000256" key="1">
    <source>
        <dbReference type="PROSITE-ProRule" id="PRU00339"/>
    </source>
</evidence>
<dbReference type="InterPro" id="IPR019734">
    <property type="entry name" value="TPR_rpt"/>
</dbReference>
<comment type="caution">
    <text evidence="2">The sequence shown here is derived from an EMBL/GenBank/DDBJ whole genome shotgun (WGS) entry which is preliminary data.</text>
</comment>
<gene>
    <name evidence="2" type="ORF">A3843_07075</name>
</gene>
<keyword evidence="3" id="KW-1185">Reference proteome</keyword>
<dbReference type="RefSeq" id="WP_051269237.1">
    <property type="nucleotide sequence ID" value="NZ_LVVZ01000014.1"/>
</dbReference>
<dbReference type="Pfam" id="PF14559">
    <property type="entry name" value="TPR_19"/>
    <property type="match status" value="1"/>
</dbReference>
<dbReference type="PIRSF" id="PIRSF035836">
    <property type="entry name" value="UCP035836"/>
    <property type="match status" value="1"/>
</dbReference>
<proteinExistence type="predicted"/>
<dbReference type="InterPro" id="IPR011990">
    <property type="entry name" value="TPR-like_helical_dom_sf"/>
</dbReference>
<accession>A0A1U7JHF9</accession>
<evidence type="ECO:0000313" key="2">
    <source>
        <dbReference type="EMBL" id="OKL44180.1"/>
    </source>
</evidence>
<dbReference type="SUPFAM" id="SSF48452">
    <property type="entry name" value="TPR-like"/>
    <property type="match status" value="1"/>
</dbReference>
<sequence>MIRITRKGQSAISKPRRQTIVTLTALCLGLSIVAGCNTTRNAQVSATHATKPLQPGTPELQKALSYWGNSYERNPADKSASMNYAAALRINNQGTQAEAVLRKSVIAHQGDPEIAAAYGKVLAENGKLQEALGVLDTAIDPANPDWRMLSAKGAIHDQLGQPEQARKLYTQALQIAPNEPSILNNLGMSYILTEELPKAEQALRLALEKPGATSRVRQNLALAMGLQGKFDQAIAVAEAELDPAQAQANIAYLQAMLQKRLQKQQAG</sequence>
<feature type="repeat" description="TPR" evidence="1">
    <location>
        <begin position="146"/>
        <end position="179"/>
    </location>
</feature>
<dbReference type="Pfam" id="PF13432">
    <property type="entry name" value="TPR_16"/>
    <property type="match status" value="1"/>
</dbReference>
<dbReference type="AlphaFoldDB" id="A0A1U7JHF9"/>
<organism evidence="2 3">
    <name type="scientific">Pseudovibrio exalbescens</name>
    <dbReference type="NCBI Taxonomy" id="197461"/>
    <lineage>
        <taxon>Bacteria</taxon>
        <taxon>Pseudomonadati</taxon>
        <taxon>Pseudomonadota</taxon>
        <taxon>Alphaproteobacteria</taxon>
        <taxon>Hyphomicrobiales</taxon>
        <taxon>Stappiaceae</taxon>
        <taxon>Pseudovibrio</taxon>
    </lineage>
</organism>
<dbReference type="PANTHER" id="PTHR12558:SF13">
    <property type="entry name" value="CELL DIVISION CYCLE PROTEIN 27 HOMOLOG"/>
    <property type="match status" value="1"/>
</dbReference>
<evidence type="ECO:0000313" key="3">
    <source>
        <dbReference type="Proteomes" id="UP000185783"/>
    </source>
</evidence>
<dbReference type="EMBL" id="LVVZ01000014">
    <property type="protein sequence ID" value="OKL44180.1"/>
    <property type="molecule type" value="Genomic_DNA"/>
</dbReference>
<reference evidence="2 3" key="1">
    <citation type="submission" date="2016-03" db="EMBL/GenBank/DDBJ databases">
        <title>Genome sequence of Nesiotobacter sp. nov., a moderately halophilic alphaproteobacterium isolated from the Yellow Sea, China.</title>
        <authorList>
            <person name="Zhang G."/>
            <person name="Zhang R."/>
        </authorList>
    </citation>
    <scope>NUCLEOTIDE SEQUENCE [LARGE SCALE GENOMIC DNA]</scope>
    <source>
        <strain evidence="2 3">WB1-6</strain>
    </source>
</reference>
<dbReference type="InterPro" id="IPR014596">
    <property type="entry name" value="UCP035836"/>
</dbReference>